<keyword evidence="5" id="KW-1185">Reference proteome</keyword>
<evidence type="ECO:0000313" key="4">
    <source>
        <dbReference type="EMBL" id="RMX60149.1"/>
    </source>
</evidence>
<name>A0A3M6V2W9_POCDA</name>
<keyword evidence="1" id="KW-0378">Hydrolase</keyword>
<dbReference type="SUPFAM" id="SSF56317">
    <property type="entry name" value="Carbon-nitrogen hydrolase"/>
    <property type="match status" value="1"/>
</dbReference>
<reference evidence="4 5" key="1">
    <citation type="journal article" date="2018" name="Sci. Rep.">
        <title>Comparative analysis of the Pocillopora damicornis genome highlights role of immune system in coral evolution.</title>
        <authorList>
            <person name="Cunning R."/>
            <person name="Bay R.A."/>
            <person name="Gillette P."/>
            <person name="Baker A.C."/>
            <person name="Traylor-Knowles N."/>
        </authorList>
    </citation>
    <scope>NUCLEOTIDE SEQUENCE [LARGE SCALE GENOMIC DNA]</scope>
    <source>
        <strain evidence="4">RSMAS</strain>
        <tissue evidence="4">Whole animal</tissue>
    </source>
</reference>
<organism evidence="4 5">
    <name type="scientific">Pocillopora damicornis</name>
    <name type="common">Cauliflower coral</name>
    <name type="synonym">Millepora damicornis</name>
    <dbReference type="NCBI Taxonomy" id="46731"/>
    <lineage>
        <taxon>Eukaryota</taxon>
        <taxon>Metazoa</taxon>
        <taxon>Cnidaria</taxon>
        <taxon>Anthozoa</taxon>
        <taxon>Hexacorallia</taxon>
        <taxon>Scleractinia</taxon>
        <taxon>Astrocoeniina</taxon>
        <taxon>Pocilloporidae</taxon>
        <taxon>Pocillopora</taxon>
    </lineage>
</organism>
<feature type="domain" description="CN hydrolase" evidence="3">
    <location>
        <begin position="98"/>
        <end position="347"/>
    </location>
</feature>
<proteinExistence type="predicted"/>
<dbReference type="InterPro" id="IPR001110">
    <property type="entry name" value="UPF0012_CS"/>
</dbReference>
<evidence type="ECO:0000313" key="5">
    <source>
        <dbReference type="Proteomes" id="UP000275408"/>
    </source>
</evidence>
<dbReference type="Pfam" id="PF00795">
    <property type="entry name" value="CN_hydrolase"/>
    <property type="match status" value="1"/>
</dbReference>
<evidence type="ECO:0000256" key="2">
    <source>
        <dbReference type="SAM" id="Phobius"/>
    </source>
</evidence>
<gene>
    <name evidence="4" type="ORF">pdam_00010107</name>
</gene>
<keyword evidence="2" id="KW-1133">Transmembrane helix</keyword>
<dbReference type="Gene3D" id="3.60.110.10">
    <property type="entry name" value="Carbon-nitrogen hydrolase"/>
    <property type="match status" value="1"/>
</dbReference>
<dbReference type="InterPro" id="IPR036526">
    <property type="entry name" value="C-N_Hydrolase_sf"/>
</dbReference>
<dbReference type="InterPro" id="IPR045254">
    <property type="entry name" value="Nit1/2_C-N_Hydrolase"/>
</dbReference>
<dbReference type="GO" id="GO:0016811">
    <property type="term" value="F:hydrolase activity, acting on carbon-nitrogen (but not peptide) bonds, in linear amides"/>
    <property type="evidence" value="ECO:0007669"/>
    <property type="project" value="InterPro"/>
</dbReference>
<dbReference type="PANTHER" id="PTHR23088:SF27">
    <property type="entry name" value="DEAMINATED GLUTATHIONE AMIDASE"/>
    <property type="match status" value="1"/>
</dbReference>
<comment type="caution">
    <text evidence="4">The sequence shown here is derived from an EMBL/GenBank/DDBJ whole genome shotgun (WGS) entry which is preliminary data.</text>
</comment>
<dbReference type="EMBL" id="RCHS01000228">
    <property type="protein sequence ID" value="RMX60149.1"/>
    <property type="molecule type" value="Genomic_DNA"/>
</dbReference>
<dbReference type="PROSITE" id="PS50263">
    <property type="entry name" value="CN_HYDROLASE"/>
    <property type="match status" value="1"/>
</dbReference>
<dbReference type="PROSITE" id="PS01227">
    <property type="entry name" value="UPF0012"/>
    <property type="match status" value="1"/>
</dbReference>
<dbReference type="FunFam" id="3.60.110.10:FF:000005">
    <property type="entry name" value="nitrilase homolog 1 isoform X1"/>
    <property type="match status" value="1"/>
</dbReference>
<dbReference type="InterPro" id="IPR003010">
    <property type="entry name" value="C-N_Hydrolase"/>
</dbReference>
<dbReference type="Proteomes" id="UP000275408">
    <property type="component" value="Unassembled WGS sequence"/>
</dbReference>
<evidence type="ECO:0000259" key="3">
    <source>
        <dbReference type="PROSITE" id="PS50263"/>
    </source>
</evidence>
<dbReference type="CDD" id="cd07572">
    <property type="entry name" value="nit"/>
    <property type="match status" value="1"/>
</dbReference>
<accession>A0A3M6V2W9</accession>
<dbReference type="PANTHER" id="PTHR23088">
    <property type="entry name" value="NITRILASE-RELATED"/>
    <property type="match status" value="1"/>
</dbReference>
<protein>
    <recommendedName>
        <fullName evidence="3">CN hydrolase domain-containing protein</fullName>
    </recommendedName>
</protein>
<dbReference type="STRING" id="46731.A0A3M6V2W9"/>
<keyword evidence="2" id="KW-0812">Transmembrane</keyword>
<dbReference type="OrthoDB" id="680339at2759"/>
<evidence type="ECO:0000256" key="1">
    <source>
        <dbReference type="ARBA" id="ARBA00022801"/>
    </source>
</evidence>
<feature type="transmembrane region" description="Helical" evidence="2">
    <location>
        <begin position="23"/>
        <end position="43"/>
    </location>
</feature>
<sequence length="377" mass="42456">MPVSYRETILLLYNKEKETTIQYVWWLLISAFFSLNLMIPIFTKQFIATAGYKFKLRLSLQTSKEVRYRFFSYFYRREFSSITGLVMGDNQLTDSGATLVAVCQMNSTNDVDRNMGICKDLINKAKSRGAKFVFLPECFDYVGENSEQSLSMAEPLESPRMQILCELAKELGVWLSLGGYHEKGPPDDKRLRNSHVIVNDSGSIVAVYRKIHLFDIDVKDGPRLKESDTCIPGNQIVPPVSTPVGNVGLAICYDVRFPELSLILAQQGADILTFPSAFTQITGSAHWEVLLRCRAVENQCYVIAAAQTGQHNAKRRSYGHAMVVDPWGCVIAQCHEGNDVCVAEIDLGYLNKIRQQMPLMNHRRTDIYGSLNSGPKL</sequence>
<dbReference type="AlphaFoldDB" id="A0A3M6V2W9"/>
<keyword evidence="2" id="KW-0472">Membrane</keyword>